<dbReference type="AlphaFoldDB" id="A0A0G1KGA7"/>
<reference evidence="2 3" key="1">
    <citation type="journal article" date="2015" name="Nature">
        <title>rRNA introns, odd ribosomes, and small enigmatic genomes across a large radiation of phyla.</title>
        <authorList>
            <person name="Brown C.T."/>
            <person name="Hug L.A."/>
            <person name="Thomas B.C."/>
            <person name="Sharon I."/>
            <person name="Castelle C.J."/>
            <person name="Singh A."/>
            <person name="Wilkins M.J."/>
            <person name="Williams K.H."/>
            <person name="Banfield J.F."/>
        </authorList>
    </citation>
    <scope>NUCLEOTIDE SEQUENCE [LARGE SCALE GENOMIC DNA]</scope>
</reference>
<dbReference type="Proteomes" id="UP000034032">
    <property type="component" value="Unassembled WGS sequence"/>
</dbReference>
<feature type="compositionally biased region" description="Basic and acidic residues" evidence="1">
    <location>
        <begin position="135"/>
        <end position="157"/>
    </location>
</feature>
<protein>
    <submittedName>
        <fullName evidence="2">Uncharacterized protein</fullName>
    </submittedName>
</protein>
<proteinExistence type="predicted"/>
<comment type="caution">
    <text evidence="2">The sequence shown here is derived from an EMBL/GenBank/DDBJ whole genome shotgun (WGS) entry which is preliminary data.</text>
</comment>
<dbReference type="EMBL" id="LCJR01000004">
    <property type="protein sequence ID" value="KKT82550.1"/>
    <property type="molecule type" value="Genomic_DNA"/>
</dbReference>
<evidence type="ECO:0000313" key="2">
    <source>
        <dbReference type="EMBL" id="KKT82550.1"/>
    </source>
</evidence>
<sequence length="172" mass="20094">MARAGSSTLIKRISEREKFLRKVTSFVEKLVQEKGRVIRRSQGSSNTHVVAELLNFGDFSFKTDWGQTMFGGNDVEVWYHPNSNFKDRKRFNPVFSVYYQCARFETDDCKVNTFDENLTWQSAFNKMMKNKKKMLADMKKKERDTRRKDLSEAKNQDKTALLKKQAEKLGVG</sequence>
<evidence type="ECO:0000256" key="1">
    <source>
        <dbReference type="SAM" id="MobiDB-lite"/>
    </source>
</evidence>
<accession>A0A0G1KGA7</accession>
<gene>
    <name evidence="2" type="ORF">UW79_C0004G0007</name>
</gene>
<feature type="region of interest" description="Disordered" evidence="1">
    <location>
        <begin position="135"/>
        <end position="172"/>
    </location>
</feature>
<evidence type="ECO:0000313" key="3">
    <source>
        <dbReference type="Proteomes" id="UP000034032"/>
    </source>
</evidence>
<name>A0A0G1KGA7_9BACT</name>
<organism evidence="2 3">
    <name type="scientific">Candidatus Yanofskybacteria bacterium GW2011_GWA2_44_9</name>
    <dbReference type="NCBI Taxonomy" id="1619025"/>
    <lineage>
        <taxon>Bacteria</taxon>
        <taxon>Candidatus Yanofskyibacteriota</taxon>
    </lineage>
</organism>